<organism evidence="1 2">
    <name type="scientific">Neofusicoccum parvum</name>
    <dbReference type="NCBI Taxonomy" id="310453"/>
    <lineage>
        <taxon>Eukaryota</taxon>
        <taxon>Fungi</taxon>
        <taxon>Dikarya</taxon>
        <taxon>Ascomycota</taxon>
        <taxon>Pezizomycotina</taxon>
        <taxon>Dothideomycetes</taxon>
        <taxon>Dothideomycetes incertae sedis</taxon>
        <taxon>Botryosphaeriales</taxon>
        <taxon>Botryosphaeriaceae</taxon>
        <taxon>Neofusicoccum</taxon>
    </lineage>
</organism>
<keyword evidence="1" id="KW-0378">Hydrolase</keyword>
<keyword evidence="2" id="KW-1185">Reference proteome</keyword>
<sequence>MPPKQRGRPRKSTDEAPPKRRGRPRKSSPTAATSTTNTPNRSALSVKSNPPATSSAQRAKKPGRPAKRTSRNVAEEEEEDDDEDELQELPSTVRATAAASSSATGGKGKGKARGESRGNKGRGGNDTGTEGEGTSKAKKKGGKRSAADAELDGSTAAQPPRKKFAHLKPRTRHISQSVITTKWRPAPPAVQHSARALFVAAKRPVVEAAGRAGRSPGVVGEAYDKRRAEAEVTLASVLRKLEKQVPRIPFPPMRGEGVFDLERVVERNRALEAELTPQVYAVKLLREAVVGEEEVLEAEREALEVLEERARGAERRARERERRGAHPVVKRWRMAARKREEEEMEDGVEGIRLAAASAPSEVDEVVAEEDLEADEQLAPVLEQLQGHLDSMRANREQVEGLDEAMNEARAALGGVLRGTYDTLVVRFYAKELLFPLVQL</sequence>
<evidence type="ECO:0000313" key="1">
    <source>
        <dbReference type="EMBL" id="GME49025.1"/>
    </source>
</evidence>
<evidence type="ECO:0000313" key="2">
    <source>
        <dbReference type="Proteomes" id="UP001165186"/>
    </source>
</evidence>
<accession>A0ACB5SMV6</accession>
<comment type="caution">
    <text evidence="1">The sequence shown here is derived from an EMBL/GenBank/DDBJ whole genome shotgun (WGS) entry which is preliminary data.</text>
</comment>
<proteinExistence type="predicted"/>
<gene>
    <name evidence="1" type="primary">g5172</name>
    <name evidence="1" type="ORF">NpPPO83_00005172</name>
</gene>
<dbReference type="Proteomes" id="UP001165186">
    <property type="component" value="Unassembled WGS sequence"/>
</dbReference>
<dbReference type="EMBL" id="BSXG01000149">
    <property type="protein sequence ID" value="GME49025.1"/>
    <property type="molecule type" value="Genomic_DNA"/>
</dbReference>
<name>A0ACB5SMV6_9PEZI</name>
<protein>
    <submittedName>
        <fullName evidence="1">Glycoside hydrolase family 93</fullName>
    </submittedName>
</protein>
<reference evidence="1" key="1">
    <citation type="submission" date="2024-09" db="EMBL/GenBank/DDBJ databases">
        <title>Draft Genome Sequences of Neofusicoccum parvum.</title>
        <authorList>
            <person name="Ashida A."/>
            <person name="Camagna M."/>
            <person name="Tanaka A."/>
            <person name="Takemoto D."/>
        </authorList>
    </citation>
    <scope>NUCLEOTIDE SEQUENCE</scope>
    <source>
        <strain evidence="1">PPO83</strain>
    </source>
</reference>